<dbReference type="InterPro" id="IPR018537">
    <property type="entry name" value="Peptidoglycan-bd_3"/>
</dbReference>
<dbReference type="Pfam" id="PF05838">
    <property type="entry name" value="Glyco_hydro_108"/>
    <property type="match status" value="1"/>
</dbReference>
<dbReference type="Proteomes" id="UP000197153">
    <property type="component" value="Chromosome 1"/>
</dbReference>
<name>A0A248JT55_9PROT</name>
<reference evidence="3 4" key="1">
    <citation type="submission" date="2017-06" db="EMBL/GenBank/DDBJ databases">
        <title>Complete genome sequence of Nitrospirillum amazonense strain CBAmC, an endophytic nitrogen-fixing and plant growth-promoting bacterium, isolated from sugarcane.</title>
        <authorList>
            <person name="Schwab S."/>
            <person name="dos Santos Teixeira K.R."/>
            <person name="Simoes Araujo J.L."/>
            <person name="Soares Vidal M."/>
            <person name="Borges de Freitas H.R."/>
            <person name="Rivello Crivelaro A.L."/>
            <person name="Bueno de Camargo Nunes A."/>
            <person name="dos Santos C.M."/>
            <person name="Palmeira da Silva Rosa D."/>
            <person name="da Silva Padilha D."/>
            <person name="da Silva E."/>
            <person name="Araujo Terra L."/>
            <person name="Soares Mendes V."/>
            <person name="Farinelli L."/>
            <person name="Magalhaes Cruz L."/>
            <person name="Baldani J.I."/>
        </authorList>
    </citation>
    <scope>NUCLEOTIDE SEQUENCE [LARGE SCALE GENOMIC DNA]</scope>
    <source>
        <strain evidence="3 4">CBAmC</strain>
    </source>
</reference>
<protein>
    <submittedName>
        <fullName evidence="3">Uncharacterized protein</fullName>
    </submittedName>
</protein>
<evidence type="ECO:0000259" key="1">
    <source>
        <dbReference type="Pfam" id="PF05838"/>
    </source>
</evidence>
<feature type="domain" description="TtsA-like Glycoside hydrolase family 108" evidence="1">
    <location>
        <begin position="9"/>
        <end position="88"/>
    </location>
</feature>
<gene>
    <name evidence="3" type="ORF">Y958_11730</name>
</gene>
<dbReference type="SUPFAM" id="SSF53955">
    <property type="entry name" value="Lysozyme-like"/>
    <property type="match status" value="1"/>
</dbReference>
<accession>A0A248JT55</accession>
<keyword evidence="4" id="KW-1185">Reference proteome</keyword>
<dbReference type="InterPro" id="IPR023346">
    <property type="entry name" value="Lysozyme-like_dom_sf"/>
</dbReference>
<evidence type="ECO:0000259" key="2">
    <source>
        <dbReference type="Pfam" id="PF09374"/>
    </source>
</evidence>
<dbReference type="KEGG" id="nao:Y958_11730"/>
<evidence type="ECO:0000313" key="3">
    <source>
        <dbReference type="EMBL" id="ASG21424.1"/>
    </source>
</evidence>
<dbReference type="EMBL" id="CP022110">
    <property type="protein sequence ID" value="ASG21424.1"/>
    <property type="molecule type" value="Genomic_DNA"/>
</dbReference>
<dbReference type="AlphaFoldDB" id="A0A248JT55"/>
<organism evidence="3 4">
    <name type="scientific">Nitrospirillum viridazoti CBAmc</name>
    <dbReference type="NCBI Taxonomy" id="1441467"/>
    <lineage>
        <taxon>Bacteria</taxon>
        <taxon>Pseudomonadati</taxon>
        <taxon>Pseudomonadota</taxon>
        <taxon>Alphaproteobacteria</taxon>
        <taxon>Rhodospirillales</taxon>
        <taxon>Azospirillaceae</taxon>
        <taxon>Nitrospirillum</taxon>
        <taxon>Nitrospirillum viridazoti</taxon>
    </lineage>
</organism>
<evidence type="ECO:0000313" key="4">
    <source>
        <dbReference type="Proteomes" id="UP000197153"/>
    </source>
</evidence>
<sequence>MTSFDDAFEALMGNEGKYSFNPADPGGETMWGITARVARAHGYTGAMKDLPRDTAKAIAKVEYWDRVRGDELPVTIAFQVFDACYNGGHPVEWLQQAAGVKVDGVLGPVTLAAVRALSPITIVARFDAYRLNYLADLGTWPSFGRGWAHRIANNLLKAAA</sequence>
<dbReference type="Gene3D" id="1.20.141.10">
    <property type="entry name" value="Chitosanase, subunit A, domain 1"/>
    <property type="match status" value="1"/>
</dbReference>
<proteinExistence type="predicted"/>
<feature type="domain" description="Peptidoglycan binding" evidence="2">
    <location>
        <begin position="89"/>
        <end position="150"/>
    </location>
</feature>
<dbReference type="Pfam" id="PF09374">
    <property type="entry name" value="PG_binding_3"/>
    <property type="match status" value="1"/>
</dbReference>
<dbReference type="CDD" id="cd13926">
    <property type="entry name" value="N-acetylmuramidase_GH108"/>
    <property type="match status" value="1"/>
</dbReference>
<dbReference type="InterPro" id="IPR008565">
    <property type="entry name" value="TtsA-like_GH18_dom"/>
</dbReference>
<dbReference type="RefSeq" id="WP_088872128.1">
    <property type="nucleotide sequence ID" value="NZ_CP022110.1"/>
</dbReference>